<evidence type="ECO:0000256" key="1">
    <source>
        <dbReference type="SAM" id="MobiDB-lite"/>
    </source>
</evidence>
<feature type="region of interest" description="Disordered" evidence="1">
    <location>
        <begin position="59"/>
        <end position="87"/>
    </location>
</feature>
<accession>A0A8T0EJ76</accession>
<organism evidence="2 3">
    <name type="scientific">Argiope bruennichi</name>
    <name type="common">Wasp spider</name>
    <name type="synonym">Aranea bruennichi</name>
    <dbReference type="NCBI Taxonomy" id="94029"/>
    <lineage>
        <taxon>Eukaryota</taxon>
        <taxon>Metazoa</taxon>
        <taxon>Ecdysozoa</taxon>
        <taxon>Arthropoda</taxon>
        <taxon>Chelicerata</taxon>
        <taxon>Arachnida</taxon>
        <taxon>Araneae</taxon>
        <taxon>Araneomorphae</taxon>
        <taxon>Entelegynae</taxon>
        <taxon>Araneoidea</taxon>
        <taxon>Araneidae</taxon>
        <taxon>Argiope</taxon>
    </lineage>
</organism>
<proteinExistence type="predicted"/>
<dbReference type="EMBL" id="JABXBU010002227">
    <property type="protein sequence ID" value="KAF8773972.1"/>
    <property type="molecule type" value="Genomic_DNA"/>
</dbReference>
<comment type="caution">
    <text evidence="2">The sequence shown here is derived from an EMBL/GenBank/DDBJ whole genome shotgun (WGS) entry which is preliminary data.</text>
</comment>
<evidence type="ECO:0000313" key="3">
    <source>
        <dbReference type="Proteomes" id="UP000807504"/>
    </source>
</evidence>
<name>A0A8T0EJ76_ARGBR</name>
<dbReference type="Proteomes" id="UP000807504">
    <property type="component" value="Unassembled WGS sequence"/>
</dbReference>
<gene>
    <name evidence="2" type="ORF">HNY73_016577</name>
</gene>
<dbReference type="AlphaFoldDB" id="A0A8T0EJ76"/>
<reference evidence="2" key="1">
    <citation type="journal article" date="2020" name="bioRxiv">
        <title>Chromosome-level reference genome of the European wasp spider Argiope bruennichi: a resource for studies on range expansion and evolutionary adaptation.</title>
        <authorList>
            <person name="Sheffer M.M."/>
            <person name="Hoppe A."/>
            <person name="Krehenwinkel H."/>
            <person name="Uhl G."/>
            <person name="Kuss A.W."/>
            <person name="Jensen L."/>
            <person name="Jensen C."/>
            <person name="Gillespie R.G."/>
            <person name="Hoff K.J."/>
            <person name="Prost S."/>
        </authorList>
    </citation>
    <scope>NUCLEOTIDE SEQUENCE</scope>
</reference>
<keyword evidence="3" id="KW-1185">Reference proteome</keyword>
<protein>
    <submittedName>
        <fullName evidence="2">Uncharacterized protein</fullName>
    </submittedName>
</protein>
<evidence type="ECO:0000313" key="2">
    <source>
        <dbReference type="EMBL" id="KAF8773972.1"/>
    </source>
</evidence>
<reference evidence="2" key="2">
    <citation type="submission" date="2020-06" db="EMBL/GenBank/DDBJ databases">
        <authorList>
            <person name="Sheffer M."/>
        </authorList>
    </citation>
    <scope>NUCLEOTIDE SEQUENCE</scope>
</reference>
<sequence>MRTIRQKTHQGQLGPMKRVSLREKPIQRSKCQQWPRLNCFWQMGKEDFVPPKDRRVFEGAPGFKSRQSRWSCQAPPKLRAPKPGARAKVTKDGKVEIFQDEFTRALLLEYISWKVKGQANSESGINPS</sequence>